<dbReference type="InterPro" id="IPR011006">
    <property type="entry name" value="CheY-like_superfamily"/>
</dbReference>
<dbReference type="GO" id="GO:0000160">
    <property type="term" value="P:phosphorelay signal transduction system"/>
    <property type="evidence" value="ECO:0007669"/>
    <property type="project" value="InterPro"/>
</dbReference>
<keyword evidence="1 2" id="KW-0597">Phosphoprotein</keyword>
<dbReference type="InterPro" id="IPR050595">
    <property type="entry name" value="Bact_response_regulator"/>
</dbReference>
<evidence type="ECO:0000256" key="2">
    <source>
        <dbReference type="PROSITE-ProRule" id="PRU00169"/>
    </source>
</evidence>
<gene>
    <name evidence="4" type="primary">phoP_2</name>
    <name evidence="4" type="ORF">Pan216_36540</name>
</gene>
<dbReference type="PANTHER" id="PTHR44591">
    <property type="entry name" value="STRESS RESPONSE REGULATOR PROTEIN 1"/>
    <property type="match status" value="1"/>
</dbReference>
<dbReference type="CDD" id="cd00156">
    <property type="entry name" value="REC"/>
    <property type="match status" value="1"/>
</dbReference>
<dbReference type="InterPro" id="IPR001789">
    <property type="entry name" value="Sig_transdc_resp-reg_receiver"/>
</dbReference>
<evidence type="ECO:0000256" key="1">
    <source>
        <dbReference type="ARBA" id="ARBA00022553"/>
    </source>
</evidence>
<dbReference type="PANTHER" id="PTHR44591:SF3">
    <property type="entry name" value="RESPONSE REGULATORY DOMAIN-CONTAINING PROTEIN"/>
    <property type="match status" value="1"/>
</dbReference>
<dbReference type="EMBL" id="CP036279">
    <property type="protein sequence ID" value="QDU62784.1"/>
    <property type="molecule type" value="Genomic_DNA"/>
</dbReference>
<dbReference type="AlphaFoldDB" id="A0A518B729"/>
<dbReference type="SMART" id="SM00448">
    <property type="entry name" value="REC"/>
    <property type="match status" value="1"/>
</dbReference>
<evidence type="ECO:0000313" key="4">
    <source>
        <dbReference type="EMBL" id="QDU62784.1"/>
    </source>
</evidence>
<organism evidence="4 5">
    <name type="scientific">Kolteria novifilia</name>
    <dbReference type="NCBI Taxonomy" id="2527975"/>
    <lineage>
        <taxon>Bacteria</taxon>
        <taxon>Pseudomonadati</taxon>
        <taxon>Planctomycetota</taxon>
        <taxon>Planctomycetia</taxon>
        <taxon>Kolteriales</taxon>
        <taxon>Kolteriaceae</taxon>
        <taxon>Kolteria</taxon>
    </lineage>
</organism>
<evidence type="ECO:0000313" key="5">
    <source>
        <dbReference type="Proteomes" id="UP000317093"/>
    </source>
</evidence>
<evidence type="ECO:0000259" key="3">
    <source>
        <dbReference type="PROSITE" id="PS50110"/>
    </source>
</evidence>
<dbReference type="Proteomes" id="UP000317093">
    <property type="component" value="Chromosome"/>
</dbReference>
<proteinExistence type="predicted"/>
<accession>A0A518B729</accession>
<dbReference type="Pfam" id="PF00072">
    <property type="entry name" value="Response_reg"/>
    <property type="match status" value="1"/>
</dbReference>
<name>A0A518B729_9BACT</name>
<dbReference type="SUPFAM" id="SSF52172">
    <property type="entry name" value="CheY-like"/>
    <property type="match status" value="1"/>
</dbReference>
<feature type="modified residue" description="4-aspartylphosphate" evidence="2">
    <location>
        <position position="58"/>
    </location>
</feature>
<protein>
    <submittedName>
        <fullName evidence="4">Alkaline phosphatase synthesis transcriptional regulatory protein PhoP</fullName>
    </submittedName>
</protein>
<dbReference type="PROSITE" id="PS50110">
    <property type="entry name" value="RESPONSE_REGULATORY"/>
    <property type="match status" value="1"/>
</dbReference>
<dbReference type="RefSeq" id="WP_419192657.1">
    <property type="nucleotide sequence ID" value="NZ_CP036279.1"/>
</dbReference>
<keyword evidence="5" id="KW-1185">Reference proteome</keyword>
<dbReference type="KEGG" id="knv:Pan216_36540"/>
<feature type="domain" description="Response regulatory" evidence="3">
    <location>
        <begin position="9"/>
        <end position="123"/>
    </location>
</feature>
<reference evidence="4 5" key="1">
    <citation type="submission" date="2019-02" db="EMBL/GenBank/DDBJ databases">
        <title>Deep-cultivation of Planctomycetes and their phenomic and genomic characterization uncovers novel biology.</title>
        <authorList>
            <person name="Wiegand S."/>
            <person name="Jogler M."/>
            <person name="Boedeker C."/>
            <person name="Pinto D."/>
            <person name="Vollmers J."/>
            <person name="Rivas-Marin E."/>
            <person name="Kohn T."/>
            <person name="Peeters S.H."/>
            <person name="Heuer A."/>
            <person name="Rast P."/>
            <person name="Oberbeckmann S."/>
            <person name="Bunk B."/>
            <person name="Jeske O."/>
            <person name="Meyerdierks A."/>
            <person name="Storesund J.E."/>
            <person name="Kallscheuer N."/>
            <person name="Luecker S."/>
            <person name="Lage O.M."/>
            <person name="Pohl T."/>
            <person name="Merkel B.J."/>
            <person name="Hornburger P."/>
            <person name="Mueller R.-W."/>
            <person name="Bruemmer F."/>
            <person name="Labrenz M."/>
            <person name="Spormann A.M."/>
            <person name="Op den Camp H."/>
            <person name="Overmann J."/>
            <person name="Amann R."/>
            <person name="Jetten M.S.M."/>
            <person name="Mascher T."/>
            <person name="Medema M.H."/>
            <person name="Devos D.P."/>
            <person name="Kaster A.-K."/>
            <person name="Ovreas L."/>
            <person name="Rohde M."/>
            <person name="Galperin M.Y."/>
            <person name="Jogler C."/>
        </authorList>
    </citation>
    <scope>NUCLEOTIDE SEQUENCE [LARGE SCALE GENOMIC DNA]</scope>
    <source>
        <strain evidence="4 5">Pan216</strain>
    </source>
</reference>
<dbReference type="Gene3D" id="3.40.50.2300">
    <property type="match status" value="1"/>
</dbReference>
<sequence>MKSNVEPYSLLIADDDDAHRSTLQAILEPKGYRTILASDGREALEIVQVRIVHCLLLDMHMPELTGIEMLEIVRRTRTTLPAIMLTADDTSELRERARSLSVYSLLTKPVTREQVTGAVRNALETTYHTA</sequence>